<proteinExistence type="inferred from homology"/>
<sequence length="720" mass="80063">MKPFTLPDFYLPHPPRLNPHLEFARSHSLDWAKRIGILDEPDPAGGLVWDVERLERMDFALLCAYTHPDCDAEALALVTEWYVWVFFFDDDFLAKFKNGRQRAAATRYLERLELFMSEPGTAVPEPANPAEAGLADCWARTIPAMSAAWRRRMVLSTHNLMVESLWELDNIARDRVANPLEYVEMRRRVGGAPWSANLVEYAAGAEIPDRFAAERPLRVLCDTFSDAVHLRNDLFSYEREVRIEGENANAVLVFETFLGLPTQTAANLVNDLLTTRLKQFEDTAEIEVPQLFLSRAAAPAEQAAVVRYILGLQDWQSGGHEWHMRSSRYMNSGLDTGPTGLGTATARLIPGLRIQLNQHTPPRRAPGDPAVAGLSAPGLATPNPHLAVARADLPDWVAETGLLDPAAPGWTTRSVAEADFALLAALVYPEADESGLVLRSRWCAWGFHVGDLLSHAYRALPSAGRDQLRRLPHFLADPPAQAPATPAERALAQLWRDTSATTDPAGRQQVRAAVLESIEAWQLWLDNETRRRIPDPVDHLESRRAAFGGRLVTALGRPPGHPRAADALADTSVLRQLENSALDHAGLVNDLYSYRREIHDGGEHQNLVYITQSFLSCSREAARDIVVDLAEERLCQFEQTARDRLPVFFTDHQVATPTREAVLAQVRRWRQYLAGNLAWHAGTGRYTASAPQRPRPRIAGPTGPFVSTLGGRRTSTGRQA</sequence>
<evidence type="ECO:0000256" key="1">
    <source>
        <dbReference type="ARBA" id="ARBA00023239"/>
    </source>
</evidence>
<accession>A0A7K0DLH5</accession>
<keyword evidence="2" id="KW-0479">Metal-binding</keyword>
<comment type="caution">
    <text evidence="4">The sequence shown here is derived from an EMBL/GenBank/DDBJ whole genome shotgun (WGS) entry which is preliminary data.</text>
</comment>
<dbReference type="SUPFAM" id="SSF48576">
    <property type="entry name" value="Terpenoid synthases"/>
    <property type="match status" value="2"/>
</dbReference>
<dbReference type="InterPro" id="IPR034686">
    <property type="entry name" value="Terpene_cyclase-like_2"/>
</dbReference>
<dbReference type="Proteomes" id="UP000431401">
    <property type="component" value="Unassembled WGS sequence"/>
</dbReference>
<evidence type="ECO:0000256" key="2">
    <source>
        <dbReference type="RuleBase" id="RU366034"/>
    </source>
</evidence>
<dbReference type="EC" id="4.2.3.-" evidence="2"/>
<dbReference type="EMBL" id="WEGI01000004">
    <property type="protein sequence ID" value="MQY26616.1"/>
    <property type="molecule type" value="Genomic_DNA"/>
</dbReference>
<dbReference type="AlphaFoldDB" id="A0A7K0DLH5"/>
<dbReference type="SFLD" id="SFLDS00005">
    <property type="entry name" value="Isoprenoid_Synthase_Type_I"/>
    <property type="match status" value="1"/>
</dbReference>
<keyword evidence="1 2" id="KW-0456">Lyase</keyword>
<dbReference type="Pfam" id="PF19086">
    <property type="entry name" value="Terpene_syn_C_2"/>
    <property type="match status" value="2"/>
</dbReference>
<dbReference type="GO" id="GO:0046872">
    <property type="term" value="F:metal ion binding"/>
    <property type="evidence" value="ECO:0007669"/>
    <property type="project" value="UniProtKB-KW"/>
</dbReference>
<gene>
    <name evidence="4" type="primary">cyc2</name>
    <name evidence="4" type="ORF">NRB56_21870</name>
</gene>
<organism evidence="4 5">
    <name type="scientific">Nocardia aurantia</name>
    <dbReference type="NCBI Taxonomy" id="2585199"/>
    <lineage>
        <taxon>Bacteria</taxon>
        <taxon>Bacillati</taxon>
        <taxon>Actinomycetota</taxon>
        <taxon>Actinomycetes</taxon>
        <taxon>Mycobacteriales</taxon>
        <taxon>Nocardiaceae</taxon>
        <taxon>Nocardia</taxon>
    </lineage>
</organism>
<dbReference type="RefSeq" id="WP_153340950.1">
    <property type="nucleotide sequence ID" value="NZ_WEGI01000004.1"/>
</dbReference>
<feature type="region of interest" description="Disordered" evidence="3">
    <location>
        <begin position="686"/>
        <end position="720"/>
    </location>
</feature>
<dbReference type="InterPro" id="IPR008949">
    <property type="entry name" value="Isoprenoid_synthase_dom_sf"/>
</dbReference>
<protein>
    <recommendedName>
        <fullName evidence="2">Terpene synthase</fullName>
        <ecNumber evidence="2">4.2.3.-</ecNumber>
    </recommendedName>
</protein>
<comment type="cofactor">
    <cofactor evidence="2">
        <name>Mg(2+)</name>
        <dbReference type="ChEBI" id="CHEBI:18420"/>
    </cofactor>
</comment>
<dbReference type="GO" id="GO:0010333">
    <property type="term" value="F:terpene synthase activity"/>
    <property type="evidence" value="ECO:0007669"/>
    <property type="project" value="InterPro"/>
</dbReference>
<evidence type="ECO:0000256" key="3">
    <source>
        <dbReference type="SAM" id="MobiDB-lite"/>
    </source>
</evidence>
<keyword evidence="5" id="KW-1185">Reference proteome</keyword>
<reference evidence="4 5" key="1">
    <citation type="submission" date="2019-10" db="EMBL/GenBank/DDBJ databases">
        <title>Nocardia macrotermitis sp. nov. and Nocardia aurantia sp. nov., isolated from the gut of fungus growing-termite Macrotermes natalensis.</title>
        <authorList>
            <person name="Benndorf R."/>
            <person name="Schwitalla J."/>
            <person name="Martin K."/>
            <person name="De Beer W."/>
            <person name="Kaster A.-K."/>
            <person name="Vollmers J."/>
            <person name="Poulsen M."/>
            <person name="Beemelmanns C."/>
        </authorList>
    </citation>
    <scope>NUCLEOTIDE SEQUENCE [LARGE SCALE GENOMIC DNA]</scope>
    <source>
        <strain evidence="4 5">RB56</strain>
    </source>
</reference>
<comment type="similarity">
    <text evidence="2">Belongs to the terpene synthase family.</text>
</comment>
<dbReference type="SFLD" id="SFLDG01020">
    <property type="entry name" value="Terpene_Cyclase_Like_2"/>
    <property type="match status" value="1"/>
</dbReference>
<name>A0A7K0DLH5_9NOCA</name>
<evidence type="ECO:0000313" key="4">
    <source>
        <dbReference type="EMBL" id="MQY26616.1"/>
    </source>
</evidence>
<dbReference type="OrthoDB" id="2989600at2"/>
<evidence type="ECO:0000313" key="5">
    <source>
        <dbReference type="Proteomes" id="UP000431401"/>
    </source>
</evidence>
<dbReference type="PANTHER" id="PTHR35201:SF4">
    <property type="entry name" value="BETA-PINACENE SYNTHASE-RELATED"/>
    <property type="match status" value="1"/>
</dbReference>
<dbReference type="PANTHER" id="PTHR35201">
    <property type="entry name" value="TERPENE SYNTHASE"/>
    <property type="match status" value="1"/>
</dbReference>
<keyword evidence="2" id="KW-0460">Magnesium</keyword>
<dbReference type="Gene3D" id="1.10.600.10">
    <property type="entry name" value="Farnesyl Diphosphate Synthase"/>
    <property type="match status" value="2"/>
</dbReference>